<dbReference type="PANTHER" id="PTHR14315:SF17">
    <property type="entry name" value="MIP21584P"/>
    <property type="match status" value="1"/>
</dbReference>
<dbReference type="GO" id="GO:0005634">
    <property type="term" value="C:nucleus"/>
    <property type="evidence" value="ECO:0007669"/>
    <property type="project" value="UniProtKB-SubCell"/>
</dbReference>
<sequence length="234" mass="26658">MKLEDSSASVMTPTNNSPNLLRKQQVTNKLSRQSSSASTIQRRNQYMAYQRRQNIAATSNDFLNQHTPSTLAVPLLSGVMNEFFQATKVMEDEIMLPSRLKDMPVDELILDNAVQPNNWHELYTFVRDVRDQLTRSHPFIDNDITSHQVENKDINDDEGILLASSDHNPNSSASSTVSSDEYEHSTTSSNLTSFDTMKEELKYHFFGLIGSLDNLKLMANRVTEKYRDDSTFKI</sequence>
<evidence type="ECO:0000256" key="5">
    <source>
        <dbReference type="ARBA" id="ARBA00023242"/>
    </source>
</evidence>
<feature type="region of interest" description="Disordered" evidence="6">
    <location>
        <begin position="1"/>
        <end position="22"/>
    </location>
</feature>
<proteinExistence type="inferred from homology"/>
<comment type="similarity">
    <text evidence="3">Belongs to the SPOT14 family.</text>
</comment>
<dbReference type="Proteomes" id="UP000663828">
    <property type="component" value="Unassembled WGS sequence"/>
</dbReference>
<comment type="subcellular location">
    <subcellularLocation>
        <location evidence="2">Cytoplasm</location>
    </subcellularLocation>
    <subcellularLocation>
        <location evidence="1">Nucleus</location>
    </subcellularLocation>
</comment>
<keyword evidence="5" id="KW-0539">Nucleus</keyword>
<keyword evidence="4" id="KW-0963">Cytoplasm</keyword>
<feature type="region of interest" description="Disordered" evidence="6">
    <location>
        <begin position="160"/>
        <end position="189"/>
    </location>
</feature>
<accession>A0A815S091</accession>
<dbReference type="AlphaFoldDB" id="A0A815S091"/>
<organism evidence="7 8">
    <name type="scientific">Adineta ricciae</name>
    <name type="common">Rotifer</name>
    <dbReference type="NCBI Taxonomy" id="249248"/>
    <lineage>
        <taxon>Eukaryota</taxon>
        <taxon>Metazoa</taxon>
        <taxon>Spiralia</taxon>
        <taxon>Gnathifera</taxon>
        <taxon>Rotifera</taxon>
        <taxon>Eurotatoria</taxon>
        <taxon>Bdelloidea</taxon>
        <taxon>Adinetida</taxon>
        <taxon>Adinetidae</taxon>
        <taxon>Adineta</taxon>
    </lineage>
</organism>
<evidence type="ECO:0000313" key="8">
    <source>
        <dbReference type="Proteomes" id="UP000663828"/>
    </source>
</evidence>
<keyword evidence="8" id="KW-1185">Reference proteome</keyword>
<dbReference type="PANTHER" id="PTHR14315">
    <property type="entry name" value="SPOT14 FAMILY MEMBER"/>
    <property type="match status" value="1"/>
</dbReference>
<dbReference type="InterPro" id="IPR009786">
    <property type="entry name" value="Spot_14"/>
</dbReference>
<name>A0A815S091_ADIRI</name>
<feature type="compositionally biased region" description="Low complexity" evidence="6">
    <location>
        <begin position="163"/>
        <end position="179"/>
    </location>
</feature>
<protein>
    <submittedName>
        <fullName evidence="7">Uncharacterized protein</fullName>
    </submittedName>
</protein>
<evidence type="ECO:0000256" key="4">
    <source>
        <dbReference type="ARBA" id="ARBA00022490"/>
    </source>
</evidence>
<dbReference type="EMBL" id="CAJNOR010004220">
    <property type="protein sequence ID" value="CAF1485172.1"/>
    <property type="molecule type" value="Genomic_DNA"/>
</dbReference>
<evidence type="ECO:0000256" key="3">
    <source>
        <dbReference type="ARBA" id="ARBA00009488"/>
    </source>
</evidence>
<evidence type="ECO:0000256" key="6">
    <source>
        <dbReference type="SAM" id="MobiDB-lite"/>
    </source>
</evidence>
<dbReference type="Gene3D" id="6.10.140.1610">
    <property type="match status" value="1"/>
</dbReference>
<gene>
    <name evidence="7" type="ORF">XAT740_LOCUS38762</name>
</gene>
<comment type="caution">
    <text evidence="7">The sequence shown here is derived from an EMBL/GenBank/DDBJ whole genome shotgun (WGS) entry which is preliminary data.</text>
</comment>
<dbReference type="Pfam" id="PF07084">
    <property type="entry name" value="Spot_14"/>
    <property type="match status" value="1"/>
</dbReference>
<evidence type="ECO:0000256" key="2">
    <source>
        <dbReference type="ARBA" id="ARBA00004496"/>
    </source>
</evidence>
<evidence type="ECO:0000256" key="1">
    <source>
        <dbReference type="ARBA" id="ARBA00004123"/>
    </source>
</evidence>
<evidence type="ECO:0000313" key="7">
    <source>
        <dbReference type="EMBL" id="CAF1485172.1"/>
    </source>
</evidence>
<dbReference type="GO" id="GO:0005829">
    <property type="term" value="C:cytosol"/>
    <property type="evidence" value="ECO:0007669"/>
    <property type="project" value="TreeGrafter"/>
</dbReference>
<dbReference type="GO" id="GO:0046890">
    <property type="term" value="P:regulation of lipid biosynthetic process"/>
    <property type="evidence" value="ECO:0007669"/>
    <property type="project" value="TreeGrafter"/>
</dbReference>
<dbReference type="InterPro" id="IPR053719">
    <property type="entry name" value="Lipogen_MT_Stabilize_sf"/>
</dbReference>
<reference evidence="7" key="1">
    <citation type="submission" date="2021-02" db="EMBL/GenBank/DDBJ databases">
        <authorList>
            <person name="Nowell W R."/>
        </authorList>
    </citation>
    <scope>NUCLEOTIDE SEQUENCE</scope>
</reference>